<dbReference type="Proteomes" id="UP001524642">
    <property type="component" value="Unassembled WGS sequence"/>
</dbReference>
<evidence type="ECO:0000313" key="3">
    <source>
        <dbReference type="Proteomes" id="UP001524642"/>
    </source>
</evidence>
<organism evidence="2 3">
    <name type="scientific">Roseomonas populi</name>
    <dbReference type="NCBI Taxonomy" id="3121582"/>
    <lineage>
        <taxon>Bacteria</taxon>
        <taxon>Pseudomonadati</taxon>
        <taxon>Pseudomonadota</taxon>
        <taxon>Alphaproteobacteria</taxon>
        <taxon>Acetobacterales</taxon>
        <taxon>Roseomonadaceae</taxon>
        <taxon>Roseomonas</taxon>
    </lineage>
</organism>
<dbReference type="RefSeq" id="WP_257718775.1">
    <property type="nucleotide sequence ID" value="NZ_JANJOU010000029.1"/>
</dbReference>
<comment type="caution">
    <text evidence="2">The sequence shown here is derived from an EMBL/GenBank/DDBJ whole genome shotgun (WGS) entry which is preliminary data.</text>
</comment>
<dbReference type="InterPro" id="IPR016181">
    <property type="entry name" value="Acyl_CoA_acyltransferase"/>
</dbReference>
<dbReference type="InterPro" id="IPR038740">
    <property type="entry name" value="BioF2-like_GNAT_dom"/>
</dbReference>
<reference evidence="2 3" key="1">
    <citation type="submission" date="2022-06" db="EMBL/GenBank/DDBJ databases">
        <title>Roseomonas CN29.</title>
        <authorList>
            <person name="Cheng Y."/>
            <person name="He X."/>
        </authorList>
    </citation>
    <scope>NUCLEOTIDE SEQUENCE [LARGE SCALE GENOMIC DNA]</scope>
    <source>
        <strain evidence="2 3">CN29</strain>
    </source>
</reference>
<evidence type="ECO:0000259" key="1">
    <source>
        <dbReference type="Pfam" id="PF13480"/>
    </source>
</evidence>
<dbReference type="Pfam" id="PF13480">
    <property type="entry name" value="Acetyltransf_6"/>
    <property type="match status" value="1"/>
</dbReference>
<protein>
    <submittedName>
        <fullName evidence="2">GNAT family N-acetyltransferase</fullName>
    </submittedName>
</protein>
<gene>
    <name evidence="2" type="ORF">NRP21_24015</name>
</gene>
<dbReference type="EMBL" id="JANJOU010000029">
    <property type="protein sequence ID" value="MCR0985122.1"/>
    <property type="molecule type" value="Genomic_DNA"/>
</dbReference>
<dbReference type="SUPFAM" id="SSF55729">
    <property type="entry name" value="Acyl-CoA N-acyltransferases (Nat)"/>
    <property type="match status" value="1"/>
</dbReference>
<accession>A0ABT1XAJ9</accession>
<keyword evidence="3" id="KW-1185">Reference proteome</keyword>
<name>A0ABT1XAJ9_9PROT</name>
<feature type="domain" description="BioF2-like acetyltransferase" evidence="1">
    <location>
        <begin position="182"/>
        <end position="320"/>
    </location>
</feature>
<proteinExistence type="predicted"/>
<sequence length="375" mass="40109">MPSATVTDVPVAGAAGAGARLARLEEPRLPGWCDRYLAPAGGDFFAGRGWYDTVLAHAVPQGAVPVLAVCGGVLLPLLGQGRQLRALATPYTLRWDPLPAPGIGQAGLREAGRALAGLLRGRPPTRLEALDDASPAMDGITGGLRAGGLSLDRYLHFGNWWQPLQPGAGWMAYLAERPSALRTTVARKLARTARESRFTLVTAPGAALEGAIDAYHAVRERSWKPPEPAPAFDAALMRAAAAAGALRMGVLHRASDGRPLAAQYWVVTGSCGFLLKLSHDEAERAASPGTSLTAMMIRHMIEEDGVTGLDFGRGDDPYKRLWVADRRQRFGLMVTDPWHPAGMLELARQIARRGRRQAMSWRQAAPAGEAREGDA</sequence>
<evidence type="ECO:0000313" key="2">
    <source>
        <dbReference type="EMBL" id="MCR0985122.1"/>
    </source>
</evidence>